<keyword evidence="5 11" id="KW-0500">Molybdenum</keyword>
<dbReference type="PANTHER" id="PTHR10192:SF5">
    <property type="entry name" value="GEPHYRIN"/>
    <property type="match status" value="1"/>
</dbReference>
<evidence type="ECO:0000256" key="6">
    <source>
        <dbReference type="ARBA" id="ARBA00022679"/>
    </source>
</evidence>
<keyword evidence="8 11" id="KW-0460">Magnesium</keyword>
<dbReference type="InterPro" id="IPR036425">
    <property type="entry name" value="MoaB/Mog-like_dom_sf"/>
</dbReference>
<dbReference type="GO" id="GO:0006777">
    <property type="term" value="P:Mo-molybdopterin cofactor biosynthetic process"/>
    <property type="evidence" value="ECO:0007669"/>
    <property type="project" value="UniProtKB-UniRule"/>
</dbReference>
<dbReference type="CDD" id="cd00887">
    <property type="entry name" value="MoeA"/>
    <property type="match status" value="1"/>
</dbReference>
<dbReference type="InterPro" id="IPR038987">
    <property type="entry name" value="MoeA-like"/>
</dbReference>
<dbReference type="GO" id="GO:0061599">
    <property type="term" value="F:molybdopterin molybdotransferase activity"/>
    <property type="evidence" value="ECO:0007669"/>
    <property type="project" value="UniProtKB-UniRule"/>
</dbReference>
<dbReference type="FunFam" id="3.40.980.10:FF:000004">
    <property type="entry name" value="Molybdopterin molybdenumtransferase"/>
    <property type="match status" value="1"/>
</dbReference>
<dbReference type="Gene3D" id="2.170.190.11">
    <property type="entry name" value="Molybdopterin biosynthesis moea protein, domain 3"/>
    <property type="match status" value="1"/>
</dbReference>
<evidence type="ECO:0000256" key="9">
    <source>
        <dbReference type="ARBA" id="ARBA00023150"/>
    </source>
</evidence>
<dbReference type="FunFam" id="2.170.190.11:FF:000001">
    <property type="entry name" value="Molybdopterin molybdenumtransferase"/>
    <property type="match status" value="1"/>
</dbReference>
<comment type="pathway">
    <text evidence="3 11">Cofactor biosynthesis; molybdopterin biosynthesis.</text>
</comment>
<evidence type="ECO:0000256" key="7">
    <source>
        <dbReference type="ARBA" id="ARBA00022723"/>
    </source>
</evidence>
<evidence type="ECO:0000259" key="12">
    <source>
        <dbReference type="SMART" id="SM00852"/>
    </source>
</evidence>
<comment type="function">
    <text evidence="2 11">Catalyzes the insertion of molybdate into adenylated molybdopterin with the concomitant release of AMP.</text>
</comment>
<dbReference type="SUPFAM" id="SSF63882">
    <property type="entry name" value="MoeA N-terminal region -like"/>
    <property type="match status" value="1"/>
</dbReference>
<sequence length="410" mass="42876">MIAINGTERARTVDEHRAEVIELLGTRPTIELPLADCTGLVLAEDVRAGVSLPPFDNSAMDGYAVRSVDVVEAGPERPVELPVTEDIPAGRTDLPALLPGTAHRIMTGAPLPTGADTVVMVERTDGGTETVRVHEAAPPGAHIRRTGEDVAAGSVALAAGTVLGPAQLGLASAVGLDRLTVHEPPRVLVVSTGTELVLPPAELRHGQIYESNSVMLVAALRAMGCRVESLRSVADDVDAFRAAIEPKLADSDLVVTSGGVSAGAYEVVKDALTGAGVRFAKVAMQPGGPQGCGRWNGVPVVTLPGNPVSVLVSFEAFLRPALLSALGHSDVERRRVRARLTETLTSPRGKRQFRRGYYTQREGQVTGVVGPRGGPGSHLLAAFTQANCLIVLPEDVAEAEEGSEVDVLLL</sequence>
<evidence type="ECO:0000256" key="4">
    <source>
        <dbReference type="ARBA" id="ARBA00010763"/>
    </source>
</evidence>
<evidence type="ECO:0000313" key="13">
    <source>
        <dbReference type="EMBL" id="PRX50292.1"/>
    </source>
</evidence>
<organism evidence="13 14">
    <name type="scientific">Prauserella shujinwangii</name>
    <dbReference type="NCBI Taxonomy" id="1453103"/>
    <lineage>
        <taxon>Bacteria</taxon>
        <taxon>Bacillati</taxon>
        <taxon>Actinomycetota</taxon>
        <taxon>Actinomycetes</taxon>
        <taxon>Pseudonocardiales</taxon>
        <taxon>Pseudonocardiaceae</taxon>
        <taxon>Prauserella</taxon>
    </lineage>
</organism>
<dbReference type="AlphaFoldDB" id="A0A2T0M123"/>
<dbReference type="InterPro" id="IPR005111">
    <property type="entry name" value="MoeA_C_domain_IV"/>
</dbReference>
<dbReference type="PANTHER" id="PTHR10192">
    <property type="entry name" value="MOLYBDOPTERIN BIOSYNTHESIS PROTEIN"/>
    <property type="match status" value="1"/>
</dbReference>
<dbReference type="EMBL" id="PVNH01000002">
    <property type="protein sequence ID" value="PRX50292.1"/>
    <property type="molecule type" value="Genomic_DNA"/>
</dbReference>
<evidence type="ECO:0000256" key="11">
    <source>
        <dbReference type="RuleBase" id="RU365090"/>
    </source>
</evidence>
<dbReference type="NCBIfam" id="TIGR00177">
    <property type="entry name" value="molyb_syn"/>
    <property type="match status" value="1"/>
</dbReference>
<dbReference type="SUPFAM" id="SSF63867">
    <property type="entry name" value="MoeA C-terminal domain-like"/>
    <property type="match status" value="1"/>
</dbReference>
<dbReference type="Gene3D" id="2.40.340.10">
    <property type="entry name" value="MoeA, C-terminal, domain IV"/>
    <property type="match status" value="1"/>
</dbReference>
<evidence type="ECO:0000256" key="10">
    <source>
        <dbReference type="ARBA" id="ARBA00047317"/>
    </source>
</evidence>
<comment type="cofactor">
    <cofactor evidence="1 11">
        <name>Mg(2+)</name>
        <dbReference type="ChEBI" id="CHEBI:18420"/>
    </cofactor>
</comment>
<keyword evidence="6 11" id="KW-0808">Transferase</keyword>
<dbReference type="NCBIfam" id="NF045515">
    <property type="entry name" value="Glp_gephyrin"/>
    <property type="match status" value="1"/>
</dbReference>
<keyword evidence="14" id="KW-1185">Reference proteome</keyword>
<feature type="domain" description="MoaB/Mog" evidence="12">
    <location>
        <begin position="188"/>
        <end position="324"/>
    </location>
</feature>
<dbReference type="Pfam" id="PF03453">
    <property type="entry name" value="MoeA_N"/>
    <property type="match status" value="1"/>
</dbReference>
<dbReference type="InterPro" id="IPR001453">
    <property type="entry name" value="MoaB/Mog_dom"/>
</dbReference>
<proteinExistence type="inferred from homology"/>
<dbReference type="GO" id="GO:0046872">
    <property type="term" value="F:metal ion binding"/>
    <property type="evidence" value="ECO:0007669"/>
    <property type="project" value="UniProtKB-UniRule"/>
</dbReference>
<gene>
    <name evidence="13" type="ORF">B0I33_102411</name>
</gene>
<evidence type="ECO:0000256" key="1">
    <source>
        <dbReference type="ARBA" id="ARBA00001946"/>
    </source>
</evidence>
<protein>
    <recommendedName>
        <fullName evidence="11">Molybdopterin molybdenumtransferase</fullName>
        <ecNumber evidence="11">2.10.1.1</ecNumber>
    </recommendedName>
</protein>
<comment type="caution">
    <text evidence="13">The sequence shown here is derived from an EMBL/GenBank/DDBJ whole genome shotgun (WGS) entry which is preliminary data.</text>
</comment>
<dbReference type="Pfam" id="PF00994">
    <property type="entry name" value="MoCF_biosynth"/>
    <property type="match status" value="1"/>
</dbReference>
<dbReference type="InterPro" id="IPR005110">
    <property type="entry name" value="MoeA_linker/N"/>
</dbReference>
<name>A0A2T0M123_9PSEU</name>
<dbReference type="GO" id="GO:0005829">
    <property type="term" value="C:cytosol"/>
    <property type="evidence" value="ECO:0007669"/>
    <property type="project" value="TreeGrafter"/>
</dbReference>
<dbReference type="UniPathway" id="UPA00344"/>
<comment type="similarity">
    <text evidence="4 11">Belongs to the MoeA family.</text>
</comment>
<evidence type="ECO:0000256" key="3">
    <source>
        <dbReference type="ARBA" id="ARBA00005046"/>
    </source>
</evidence>
<reference evidence="13 14" key="1">
    <citation type="submission" date="2018-03" db="EMBL/GenBank/DDBJ databases">
        <title>Genomic Encyclopedia of Type Strains, Phase III (KMG-III): the genomes of soil and plant-associated and newly described type strains.</title>
        <authorList>
            <person name="Whitman W."/>
        </authorList>
    </citation>
    <scope>NUCLEOTIDE SEQUENCE [LARGE SCALE GENOMIC DNA]</scope>
    <source>
        <strain evidence="13 14">CGMCC 4.7125</strain>
    </source>
</reference>
<dbReference type="InterPro" id="IPR036135">
    <property type="entry name" value="MoeA_linker/N_sf"/>
</dbReference>
<evidence type="ECO:0000256" key="5">
    <source>
        <dbReference type="ARBA" id="ARBA00022505"/>
    </source>
</evidence>
<dbReference type="Gene3D" id="3.90.105.10">
    <property type="entry name" value="Molybdopterin biosynthesis moea protein, domain 2"/>
    <property type="match status" value="1"/>
</dbReference>
<evidence type="ECO:0000256" key="8">
    <source>
        <dbReference type="ARBA" id="ARBA00022842"/>
    </source>
</evidence>
<dbReference type="Pfam" id="PF03454">
    <property type="entry name" value="MoeA_C"/>
    <property type="match status" value="1"/>
</dbReference>
<keyword evidence="7 11" id="KW-0479">Metal-binding</keyword>
<evidence type="ECO:0000313" key="14">
    <source>
        <dbReference type="Proteomes" id="UP000238362"/>
    </source>
</evidence>
<dbReference type="EC" id="2.10.1.1" evidence="11"/>
<dbReference type="SMART" id="SM00852">
    <property type="entry name" value="MoCF_biosynth"/>
    <property type="match status" value="1"/>
</dbReference>
<dbReference type="Gene3D" id="3.40.980.10">
    <property type="entry name" value="MoaB/Mog-like domain"/>
    <property type="match status" value="1"/>
</dbReference>
<dbReference type="Proteomes" id="UP000238362">
    <property type="component" value="Unassembled WGS sequence"/>
</dbReference>
<comment type="catalytic activity">
    <reaction evidence="10">
        <text>adenylyl-molybdopterin + molybdate = Mo-molybdopterin + AMP + H(+)</text>
        <dbReference type="Rhea" id="RHEA:35047"/>
        <dbReference type="ChEBI" id="CHEBI:15378"/>
        <dbReference type="ChEBI" id="CHEBI:36264"/>
        <dbReference type="ChEBI" id="CHEBI:62727"/>
        <dbReference type="ChEBI" id="CHEBI:71302"/>
        <dbReference type="ChEBI" id="CHEBI:456215"/>
        <dbReference type="EC" id="2.10.1.1"/>
    </reaction>
</comment>
<accession>A0A2T0M123</accession>
<dbReference type="InterPro" id="IPR036688">
    <property type="entry name" value="MoeA_C_domain_IV_sf"/>
</dbReference>
<dbReference type="SUPFAM" id="SSF53218">
    <property type="entry name" value="Molybdenum cofactor biosynthesis proteins"/>
    <property type="match status" value="1"/>
</dbReference>
<keyword evidence="9 11" id="KW-0501">Molybdenum cofactor biosynthesis</keyword>
<evidence type="ECO:0000256" key="2">
    <source>
        <dbReference type="ARBA" id="ARBA00002901"/>
    </source>
</evidence>